<reference evidence="2" key="1">
    <citation type="journal article" date="2023" name="Mol. Phylogenet. Evol.">
        <title>Genome-scale phylogeny and comparative genomics of the fungal order Sordariales.</title>
        <authorList>
            <person name="Hensen N."/>
            <person name="Bonometti L."/>
            <person name="Westerberg I."/>
            <person name="Brannstrom I.O."/>
            <person name="Guillou S."/>
            <person name="Cros-Aarteil S."/>
            <person name="Calhoun S."/>
            <person name="Haridas S."/>
            <person name="Kuo A."/>
            <person name="Mondo S."/>
            <person name="Pangilinan J."/>
            <person name="Riley R."/>
            <person name="LaButti K."/>
            <person name="Andreopoulos B."/>
            <person name="Lipzen A."/>
            <person name="Chen C."/>
            <person name="Yan M."/>
            <person name="Daum C."/>
            <person name="Ng V."/>
            <person name="Clum A."/>
            <person name="Steindorff A."/>
            <person name="Ohm R.A."/>
            <person name="Martin F."/>
            <person name="Silar P."/>
            <person name="Natvig D.O."/>
            <person name="Lalanne C."/>
            <person name="Gautier V."/>
            <person name="Ament-Velasquez S.L."/>
            <person name="Kruys A."/>
            <person name="Hutchinson M.I."/>
            <person name="Powell A.J."/>
            <person name="Barry K."/>
            <person name="Miller A.N."/>
            <person name="Grigoriev I.V."/>
            <person name="Debuchy R."/>
            <person name="Gladieux P."/>
            <person name="Hiltunen Thoren M."/>
            <person name="Johannesson H."/>
        </authorList>
    </citation>
    <scope>NUCLEOTIDE SEQUENCE</scope>
    <source>
        <strain evidence="2">PSN243</strain>
    </source>
</reference>
<sequence length="692" mass="75376">MGQEHLASSLRGKLSRLPMMKKTSEKASEAPQVEHKSRLPFLRRKTAAAAATATATATSSVTATFQSGVAADASVSITKETAPNLNDVAIDSGPSILAEFSESLKTQLSGDSADPASIAVEVLKSPSETNVTESRSAQKLDATINESIAKTASSTIPSIEEEPECAPSPFRRGRGAFYNPGSRKDESFRNRTSRRLSTLNPAYTEALDLSKSQSLPTTLGSSARSGSNTSSKPHITPATTLGSVIVECDARDIFANFPVCLGTTHSLEVNDVKQHESTPIRANSQVECASSPFMVTPLSAAAKERVVIKLTLSKAPQEVSSSRVPSNGSSNKSEWTTTNDTVGSDSIVDDEDMTFMIPHITYDDTHVDAIYKVAALHNDSAESSALLDADSSIMDAEDLSYIDPTNVHLPNSSPVRIYHRRETPYKGLETPLTNRKTDTLYLSPGHPKWKTPEHMMINTPIIMSDPFLASSPAPVAPKATPREEVPAGKPKRRHTLTRKFLSALRHKPRPSLMSEINSLFISPPHIPNSPPNSSISPPHNTHNTHPPGYHNPNNPPFHDPYTPSYSRPAQTFPVWAPIETFYSPDCYSLGMHYVLGNDLEVYWQYVETDQFCKLGELDFAVFVSLYPDYLKVVKGYEGGGCGEEGWGGEAEEESEEEVRGVEEEEERGVEEESEEEVRESSLVVEVESSGVV</sequence>
<feature type="compositionally biased region" description="Polar residues" evidence="1">
    <location>
        <begin position="126"/>
        <end position="137"/>
    </location>
</feature>
<dbReference type="EMBL" id="MU865957">
    <property type="protein sequence ID" value="KAK4446463.1"/>
    <property type="molecule type" value="Genomic_DNA"/>
</dbReference>
<feature type="region of interest" description="Disordered" evidence="1">
    <location>
        <begin position="527"/>
        <end position="557"/>
    </location>
</feature>
<proteinExistence type="predicted"/>
<feature type="compositionally biased region" description="Low complexity" evidence="1">
    <location>
        <begin position="531"/>
        <end position="552"/>
    </location>
</feature>
<feature type="compositionally biased region" description="Polar residues" evidence="1">
    <location>
        <begin position="210"/>
        <end position="220"/>
    </location>
</feature>
<feature type="compositionally biased region" description="Acidic residues" evidence="1">
    <location>
        <begin position="649"/>
        <end position="677"/>
    </location>
</feature>
<keyword evidence="3" id="KW-1185">Reference proteome</keyword>
<accession>A0AAV9GED0</accession>
<comment type="caution">
    <text evidence="2">The sequence shown here is derived from an EMBL/GenBank/DDBJ whole genome shotgun (WGS) entry which is preliminary data.</text>
</comment>
<feature type="compositionally biased region" description="Low complexity" evidence="1">
    <location>
        <begin position="221"/>
        <end position="231"/>
    </location>
</feature>
<reference evidence="2" key="2">
    <citation type="submission" date="2023-05" db="EMBL/GenBank/DDBJ databases">
        <authorList>
            <consortium name="Lawrence Berkeley National Laboratory"/>
            <person name="Steindorff A."/>
            <person name="Hensen N."/>
            <person name="Bonometti L."/>
            <person name="Westerberg I."/>
            <person name="Brannstrom I.O."/>
            <person name="Guillou S."/>
            <person name="Cros-Aarteil S."/>
            <person name="Calhoun S."/>
            <person name="Haridas S."/>
            <person name="Kuo A."/>
            <person name="Mondo S."/>
            <person name="Pangilinan J."/>
            <person name="Riley R."/>
            <person name="Labutti K."/>
            <person name="Andreopoulos B."/>
            <person name="Lipzen A."/>
            <person name="Chen C."/>
            <person name="Yanf M."/>
            <person name="Daum C."/>
            <person name="Ng V."/>
            <person name="Clum A."/>
            <person name="Ohm R."/>
            <person name="Martin F."/>
            <person name="Silar P."/>
            <person name="Natvig D."/>
            <person name="Lalanne C."/>
            <person name="Gautier V."/>
            <person name="Ament-Velasquez S.L."/>
            <person name="Kruys A."/>
            <person name="Hutchinson M.I."/>
            <person name="Powell A.J."/>
            <person name="Barry K."/>
            <person name="Miller A.N."/>
            <person name="Grigoriev I.V."/>
            <person name="Debuchy R."/>
            <person name="Gladieux P."/>
            <person name="Thoren M.H."/>
            <person name="Johannesson H."/>
        </authorList>
    </citation>
    <scope>NUCLEOTIDE SEQUENCE</scope>
    <source>
        <strain evidence="2">PSN243</strain>
    </source>
</reference>
<dbReference type="Proteomes" id="UP001321760">
    <property type="component" value="Unassembled WGS sequence"/>
</dbReference>
<feature type="region of interest" description="Disordered" evidence="1">
    <location>
        <begin position="210"/>
        <end position="237"/>
    </location>
</feature>
<dbReference type="AlphaFoldDB" id="A0AAV9GED0"/>
<feature type="region of interest" description="Disordered" evidence="1">
    <location>
        <begin position="125"/>
        <end position="144"/>
    </location>
</feature>
<organism evidence="2 3">
    <name type="scientific">Podospora aff. communis PSN243</name>
    <dbReference type="NCBI Taxonomy" id="3040156"/>
    <lineage>
        <taxon>Eukaryota</taxon>
        <taxon>Fungi</taxon>
        <taxon>Dikarya</taxon>
        <taxon>Ascomycota</taxon>
        <taxon>Pezizomycotina</taxon>
        <taxon>Sordariomycetes</taxon>
        <taxon>Sordariomycetidae</taxon>
        <taxon>Sordariales</taxon>
        <taxon>Podosporaceae</taxon>
        <taxon>Podospora</taxon>
    </lineage>
</organism>
<protein>
    <submittedName>
        <fullName evidence="2">Uncharacterized protein</fullName>
    </submittedName>
</protein>
<gene>
    <name evidence="2" type="ORF">QBC34DRAFT_383359</name>
</gene>
<name>A0AAV9GED0_9PEZI</name>
<feature type="region of interest" description="Disordered" evidence="1">
    <location>
        <begin position="472"/>
        <end position="493"/>
    </location>
</feature>
<evidence type="ECO:0000313" key="2">
    <source>
        <dbReference type="EMBL" id="KAK4446463.1"/>
    </source>
</evidence>
<feature type="compositionally biased region" description="Polar residues" evidence="1">
    <location>
        <begin position="334"/>
        <end position="344"/>
    </location>
</feature>
<feature type="compositionally biased region" description="Low complexity" evidence="1">
    <location>
        <begin position="319"/>
        <end position="333"/>
    </location>
</feature>
<feature type="region of interest" description="Disordered" evidence="1">
    <location>
        <begin position="1"/>
        <end position="41"/>
    </location>
</feature>
<feature type="compositionally biased region" description="Basic and acidic residues" evidence="1">
    <location>
        <begin position="22"/>
        <end position="37"/>
    </location>
</feature>
<evidence type="ECO:0000313" key="3">
    <source>
        <dbReference type="Proteomes" id="UP001321760"/>
    </source>
</evidence>
<feature type="region of interest" description="Disordered" evidence="1">
    <location>
        <begin position="151"/>
        <end position="197"/>
    </location>
</feature>
<feature type="region of interest" description="Disordered" evidence="1">
    <location>
        <begin position="642"/>
        <end position="692"/>
    </location>
</feature>
<evidence type="ECO:0000256" key="1">
    <source>
        <dbReference type="SAM" id="MobiDB-lite"/>
    </source>
</evidence>
<feature type="compositionally biased region" description="Low complexity" evidence="1">
    <location>
        <begin position="680"/>
        <end position="692"/>
    </location>
</feature>
<feature type="region of interest" description="Disordered" evidence="1">
    <location>
        <begin position="317"/>
        <end position="346"/>
    </location>
</feature>